<accession>A0A4Z2I8H7</accession>
<sequence length="103" mass="11590">MKKKKGSGVTQNKPDGPQSGELCKTVTLTKRERERERGRGRDGRTGEDEEREGWTRQSRGGRGDEQRAKRAEDVGRVEEAHNIHFKASLFIMHDGGGKAKLED</sequence>
<dbReference type="Proteomes" id="UP000314294">
    <property type="component" value="Unassembled WGS sequence"/>
</dbReference>
<proteinExistence type="predicted"/>
<feature type="compositionally biased region" description="Basic and acidic residues" evidence="1">
    <location>
        <begin position="29"/>
        <end position="46"/>
    </location>
</feature>
<reference evidence="2 3" key="1">
    <citation type="submission" date="2019-03" db="EMBL/GenBank/DDBJ databases">
        <title>First draft genome of Liparis tanakae, snailfish: a comprehensive survey of snailfish specific genes.</title>
        <authorList>
            <person name="Kim W."/>
            <person name="Song I."/>
            <person name="Jeong J.-H."/>
            <person name="Kim D."/>
            <person name="Kim S."/>
            <person name="Ryu S."/>
            <person name="Song J.Y."/>
            <person name="Lee S.K."/>
        </authorList>
    </citation>
    <scope>NUCLEOTIDE SEQUENCE [LARGE SCALE GENOMIC DNA]</scope>
    <source>
        <tissue evidence="2">Muscle</tissue>
    </source>
</reference>
<gene>
    <name evidence="2" type="ORF">EYF80_016044</name>
</gene>
<dbReference type="EMBL" id="SRLO01000122">
    <property type="protein sequence ID" value="TNN73664.1"/>
    <property type="molecule type" value="Genomic_DNA"/>
</dbReference>
<comment type="caution">
    <text evidence="2">The sequence shown here is derived from an EMBL/GenBank/DDBJ whole genome shotgun (WGS) entry which is preliminary data.</text>
</comment>
<keyword evidence="3" id="KW-1185">Reference proteome</keyword>
<name>A0A4Z2I8H7_9TELE</name>
<feature type="region of interest" description="Disordered" evidence="1">
    <location>
        <begin position="1"/>
        <end position="75"/>
    </location>
</feature>
<evidence type="ECO:0000313" key="3">
    <source>
        <dbReference type="Proteomes" id="UP000314294"/>
    </source>
</evidence>
<organism evidence="2 3">
    <name type="scientific">Liparis tanakae</name>
    <name type="common">Tanaka's snailfish</name>
    <dbReference type="NCBI Taxonomy" id="230148"/>
    <lineage>
        <taxon>Eukaryota</taxon>
        <taxon>Metazoa</taxon>
        <taxon>Chordata</taxon>
        <taxon>Craniata</taxon>
        <taxon>Vertebrata</taxon>
        <taxon>Euteleostomi</taxon>
        <taxon>Actinopterygii</taxon>
        <taxon>Neopterygii</taxon>
        <taxon>Teleostei</taxon>
        <taxon>Neoteleostei</taxon>
        <taxon>Acanthomorphata</taxon>
        <taxon>Eupercaria</taxon>
        <taxon>Perciformes</taxon>
        <taxon>Cottioidei</taxon>
        <taxon>Cottales</taxon>
        <taxon>Liparidae</taxon>
        <taxon>Liparis</taxon>
    </lineage>
</organism>
<evidence type="ECO:0000313" key="2">
    <source>
        <dbReference type="EMBL" id="TNN73664.1"/>
    </source>
</evidence>
<feature type="compositionally biased region" description="Basic and acidic residues" evidence="1">
    <location>
        <begin position="61"/>
        <end position="75"/>
    </location>
</feature>
<dbReference type="AlphaFoldDB" id="A0A4Z2I8H7"/>
<protein>
    <submittedName>
        <fullName evidence="2">Uncharacterized protein</fullName>
    </submittedName>
</protein>
<evidence type="ECO:0000256" key="1">
    <source>
        <dbReference type="SAM" id="MobiDB-lite"/>
    </source>
</evidence>